<proteinExistence type="predicted"/>
<evidence type="ECO:0000313" key="3">
    <source>
        <dbReference type="EMBL" id="HIU21167.1"/>
    </source>
</evidence>
<organism evidence="3 4">
    <name type="scientific">Candidatus Limadaptatus stercorigallinarum</name>
    <dbReference type="NCBI Taxonomy" id="2840845"/>
    <lineage>
        <taxon>Bacteria</taxon>
        <taxon>Bacillati</taxon>
        <taxon>Bacillota</taxon>
        <taxon>Clostridia</taxon>
        <taxon>Eubacteriales</taxon>
        <taxon>Candidatus Limadaptatus</taxon>
    </lineage>
</organism>
<name>A0A9D1HRX2_9FIRM</name>
<evidence type="ECO:0008006" key="5">
    <source>
        <dbReference type="Google" id="ProtNLM"/>
    </source>
</evidence>
<feature type="transmembrane region" description="Helical" evidence="2">
    <location>
        <begin position="200"/>
        <end position="218"/>
    </location>
</feature>
<evidence type="ECO:0000256" key="1">
    <source>
        <dbReference type="SAM" id="MobiDB-lite"/>
    </source>
</evidence>
<reference evidence="3" key="1">
    <citation type="submission" date="2020-10" db="EMBL/GenBank/DDBJ databases">
        <authorList>
            <person name="Gilroy R."/>
        </authorList>
    </citation>
    <scope>NUCLEOTIDE SEQUENCE</scope>
    <source>
        <strain evidence="3">1063</strain>
    </source>
</reference>
<sequence length="256" mass="27485">MMLEIDKNTVAEAAENTENIAAETAETDIAAGADIVTDAAGADAADDADKSKFAVAFGKGKEFMTRHGHIWQVVKFTLISLIAFIAEFASMYALQYGLEGVLGNREFHWFIFHYAAGREGAFGTAGFIAMLVSKCIAEIISFTINRKKTFKANNNVVFSAIMYVLTVIALILFTTWLAGVLGDAIGPAIGADAGNTISKMLGSLISWVVIFLMDKFVIMRRVDKDEEENAETADAAEALAADTSAGETVSEVADKE</sequence>
<protein>
    <recommendedName>
        <fullName evidence="5">GtrA-like protein domain-containing protein</fullName>
    </recommendedName>
</protein>
<feature type="transmembrane region" description="Helical" evidence="2">
    <location>
        <begin position="121"/>
        <end position="144"/>
    </location>
</feature>
<dbReference type="EMBL" id="DVMN01000053">
    <property type="protein sequence ID" value="HIU21167.1"/>
    <property type="molecule type" value="Genomic_DNA"/>
</dbReference>
<keyword evidence="2" id="KW-0472">Membrane</keyword>
<keyword evidence="2" id="KW-0812">Transmembrane</keyword>
<reference evidence="3" key="2">
    <citation type="journal article" date="2021" name="PeerJ">
        <title>Extensive microbial diversity within the chicken gut microbiome revealed by metagenomics and culture.</title>
        <authorList>
            <person name="Gilroy R."/>
            <person name="Ravi A."/>
            <person name="Getino M."/>
            <person name="Pursley I."/>
            <person name="Horton D.L."/>
            <person name="Alikhan N.F."/>
            <person name="Baker D."/>
            <person name="Gharbi K."/>
            <person name="Hall N."/>
            <person name="Watson M."/>
            <person name="Adriaenssens E.M."/>
            <person name="Foster-Nyarko E."/>
            <person name="Jarju S."/>
            <person name="Secka A."/>
            <person name="Antonio M."/>
            <person name="Oren A."/>
            <person name="Chaudhuri R.R."/>
            <person name="La Ragione R."/>
            <person name="Hildebrand F."/>
            <person name="Pallen M.J."/>
        </authorList>
    </citation>
    <scope>NUCLEOTIDE SEQUENCE</scope>
    <source>
        <strain evidence="3">1063</strain>
    </source>
</reference>
<feature type="transmembrane region" description="Helical" evidence="2">
    <location>
        <begin position="73"/>
        <end position="94"/>
    </location>
</feature>
<accession>A0A9D1HRX2</accession>
<evidence type="ECO:0000256" key="2">
    <source>
        <dbReference type="SAM" id="Phobius"/>
    </source>
</evidence>
<keyword evidence="2" id="KW-1133">Transmembrane helix</keyword>
<evidence type="ECO:0000313" key="4">
    <source>
        <dbReference type="Proteomes" id="UP000824088"/>
    </source>
</evidence>
<dbReference type="AlphaFoldDB" id="A0A9D1HRX2"/>
<gene>
    <name evidence="3" type="ORF">IAD51_02865</name>
</gene>
<comment type="caution">
    <text evidence="3">The sequence shown here is derived from an EMBL/GenBank/DDBJ whole genome shotgun (WGS) entry which is preliminary data.</text>
</comment>
<dbReference type="Proteomes" id="UP000824088">
    <property type="component" value="Unassembled WGS sequence"/>
</dbReference>
<feature type="region of interest" description="Disordered" evidence="1">
    <location>
        <begin position="228"/>
        <end position="256"/>
    </location>
</feature>
<feature type="compositionally biased region" description="Low complexity" evidence="1">
    <location>
        <begin position="232"/>
        <end position="247"/>
    </location>
</feature>
<feature type="transmembrane region" description="Helical" evidence="2">
    <location>
        <begin position="156"/>
        <end position="180"/>
    </location>
</feature>